<feature type="domain" description="Arrestin C-terminal-like" evidence="2">
    <location>
        <begin position="233"/>
        <end position="451"/>
    </location>
</feature>
<dbReference type="GO" id="GO:0070086">
    <property type="term" value="P:ubiquitin-dependent endocytosis"/>
    <property type="evidence" value="ECO:0007669"/>
    <property type="project" value="TreeGrafter"/>
</dbReference>
<proteinExistence type="predicted"/>
<feature type="compositionally biased region" description="Low complexity" evidence="1">
    <location>
        <begin position="123"/>
        <end position="140"/>
    </location>
</feature>
<accession>A0A316VA43</accession>
<dbReference type="PANTHER" id="PTHR11188:SF17">
    <property type="entry name" value="FI21816P1"/>
    <property type="match status" value="1"/>
</dbReference>
<evidence type="ECO:0000259" key="2">
    <source>
        <dbReference type="SMART" id="SM01017"/>
    </source>
</evidence>
<dbReference type="InterPro" id="IPR011021">
    <property type="entry name" value="Arrestin-like_N"/>
</dbReference>
<feature type="region of interest" description="Disordered" evidence="1">
    <location>
        <begin position="90"/>
        <end position="159"/>
    </location>
</feature>
<dbReference type="Gene3D" id="2.60.40.640">
    <property type="match status" value="1"/>
</dbReference>
<feature type="compositionally biased region" description="Basic and acidic residues" evidence="1">
    <location>
        <begin position="112"/>
        <end position="122"/>
    </location>
</feature>
<dbReference type="GO" id="GO:0030674">
    <property type="term" value="F:protein-macromolecule adaptor activity"/>
    <property type="evidence" value="ECO:0007669"/>
    <property type="project" value="TreeGrafter"/>
</dbReference>
<dbReference type="STRING" id="1280837.A0A316VA43"/>
<dbReference type="SUPFAM" id="SSF81296">
    <property type="entry name" value="E set domains"/>
    <property type="match status" value="1"/>
</dbReference>
<name>A0A316VA43_9BASI</name>
<dbReference type="EMBL" id="KZ819604">
    <property type="protein sequence ID" value="PWN34479.1"/>
    <property type="molecule type" value="Genomic_DNA"/>
</dbReference>
<reference evidence="3 4" key="1">
    <citation type="journal article" date="2018" name="Mol. Biol. Evol.">
        <title>Broad Genomic Sampling Reveals a Smut Pathogenic Ancestry of the Fungal Clade Ustilaginomycotina.</title>
        <authorList>
            <person name="Kijpornyongpan T."/>
            <person name="Mondo S.J."/>
            <person name="Barry K."/>
            <person name="Sandor L."/>
            <person name="Lee J."/>
            <person name="Lipzen A."/>
            <person name="Pangilinan J."/>
            <person name="LaButti K."/>
            <person name="Hainaut M."/>
            <person name="Henrissat B."/>
            <person name="Grigoriev I.V."/>
            <person name="Spatafora J.W."/>
            <person name="Aime M.C."/>
        </authorList>
    </citation>
    <scope>NUCLEOTIDE SEQUENCE [LARGE SCALE GENOMIC DNA]</scope>
    <source>
        <strain evidence="3 4">MCA 3882</strain>
    </source>
</reference>
<feature type="non-terminal residue" evidence="3">
    <location>
        <position position="468"/>
    </location>
</feature>
<dbReference type="GeneID" id="37018482"/>
<dbReference type="InParanoid" id="A0A316VA43"/>
<dbReference type="GO" id="GO:0005829">
    <property type="term" value="C:cytosol"/>
    <property type="evidence" value="ECO:0007669"/>
    <property type="project" value="TreeGrafter"/>
</dbReference>
<organism evidence="3 4">
    <name type="scientific">Meira miltonrushii</name>
    <dbReference type="NCBI Taxonomy" id="1280837"/>
    <lineage>
        <taxon>Eukaryota</taxon>
        <taxon>Fungi</taxon>
        <taxon>Dikarya</taxon>
        <taxon>Basidiomycota</taxon>
        <taxon>Ustilaginomycotina</taxon>
        <taxon>Exobasidiomycetes</taxon>
        <taxon>Exobasidiales</taxon>
        <taxon>Brachybasidiaceae</taxon>
        <taxon>Meira</taxon>
    </lineage>
</organism>
<dbReference type="InterPro" id="IPR014756">
    <property type="entry name" value="Ig_E-set"/>
</dbReference>
<dbReference type="SMART" id="SM01017">
    <property type="entry name" value="Arrestin_C"/>
    <property type="match status" value="1"/>
</dbReference>
<dbReference type="InterPro" id="IPR014752">
    <property type="entry name" value="Arrestin-like_C"/>
</dbReference>
<dbReference type="GO" id="GO:0031625">
    <property type="term" value="F:ubiquitin protein ligase binding"/>
    <property type="evidence" value="ECO:0007669"/>
    <property type="project" value="TreeGrafter"/>
</dbReference>
<dbReference type="FunCoup" id="A0A316VA43">
    <property type="interactions" value="264"/>
</dbReference>
<dbReference type="GO" id="GO:0005886">
    <property type="term" value="C:plasma membrane"/>
    <property type="evidence" value="ECO:0007669"/>
    <property type="project" value="TreeGrafter"/>
</dbReference>
<dbReference type="PANTHER" id="PTHR11188">
    <property type="entry name" value="ARRESTIN DOMAIN CONTAINING PROTEIN"/>
    <property type="match status" value="1"/>
</dbReference>
<protein>
    <recommendedName>
        <fullName evidence="2">Arrestin C-terminal-like domain-containing protein</fullName>
    </recommendedName>
</protein>
<dbReference type="OrthoDB" id="2238745at2759"/>
<dbReference type="RefSeq" id="XP_025354781.1">
    <property type="nucleotide sequence ID" value="XM_025496701.1"/>
</dbReference>
<evidence type="ECO:0000313" key="3">
    <source>
        <dbReference type="EMBL" id="PWN34479.1"/>
    </source>
</evidence>
<dbReference type="InterPro" id="IPR050357">
    <property type="entry name" value="Arrestin_domain-protein"/>
</dbReference>
<dbReference type="Proteomes" id="UP000245771">
    <property type="component" value="Unassembled WGS sequence"/>
</dbReference>
<dbReference type="AlphaFoldDB" id="A0A316VA43"/>
<dbReference type="InterPro" id="IPR011022">
    <property type="entry name" value="Arrestin_C-like"/>
</dbReference>
<gene>
    <name evidence="3" type="ORF">FA14DRAFT_125374</name>
</gene>
<dbReference type="Pfam" id="PF00339">
    <property type="entry name" value="Arrestin_N"/>
    <property type="match status" value="1"/>
</dbReference>
<keyword evidence="4" id="KW-1185">Reference proteome</keyword>
<sequence length="468" mass="51541">MEPVIYLRGQSAVGEDARGRRRQIDFDAPPSQLRGLVTLYLPRPSRIKEITITLQGKSRTDWPEGIGPNRLDTVEESIIFSQKVILFTSRDAQSPHRTRRRASSVGPGINWTKDEIERRAKDSTTAPSSTTPSPLVSPALIPSPPATSDDPSNGGREFPKGTFNYPFSIPLPSNLPPTLHADFGSNAYSIRAHVHRAGPLTSNLSSEMEVTLVHAPDENGSEEVESIVVERNWEDALRYMIVVMGKSFPVGGKIPIWAKFVPMEKVRIHRIFATLEERTAYYAKGRRVARHEVPRRWTLLKILPVSDTPSFKSPSSNNKGILPILSENTNAIMDSPLANMTRAAAAAYSGAVGSAEKEEAMSFALASLADPSGPWEFAMELEVPTGTSTRINISSNHLKSNIAVHHIVRLSIRVERLDAYGSASAESIPESQRKLYDILIEAPVAINHSHTANAWLTLPDYWSVPPPP</sequence>
<evidence type="ECO:0000313" key="4">
    <source>
        <dbReference type="Proteomes" id="UP000245771"/>
    </source>
</evidence>
<evidence type="ECO:0000256" key="1">
    <source>
        <dbReference type="SAM" id="MobiDB-lite"/>
    </source>
</evidence>